<feature type="domain" description="BRCT" evidence="2">
    <location>
        <begin position="254"/>
        <end position="339"/>
    </location>
</feature>
<dbReference type="SUPFAM" id="SSF52113">
    <property type="entry name" value="BRCT domain"/>
    <property type="match status" value="1"/>
</dbReference>
<dbReference type="InterPro" id="IPR013520">
    <property type="entry name" value="Ribonucl_H"/>
</dbReference>
<evidence type="ECO:0000313" key="3">
    <source>
        <dbReference type="EMBL" id="MDA2803552.1"/>
    </source>
</evidence>
<comment type="caution">
    <text evidence="3">The sequence shown here is derived from an EMBL/GenBank/DDBJ whole genome shotgun (WGS) entry which is preliminary data.</text>
</comment>
<keyword evidence="3" id="KW-0269">Exonuclease</keyword>
<protein>
    <submittedName>
        <fullName evidence="3">Exonuclease domain-containing protein</fullName>
    </submittedName>
</protein>
<accession>A0ABT4TFS5</accession>
<feature type="compositionally biased region" description="Basic and acidic residues" evidence="1">
    <location>
        <begin position="228"/>
        <end position="246"/>
    </location>
</feature>
<dbReference type="PANTHER" id="PTHR30231">
    <property type="entry name" value="DNA POLYMERASE III SUBUNIT EPSILON"/>
    <property type="match status" value="1"/>
</dbReference>
<sequence length="339" mass="37195">MVDGIPEPLPLEGLGPAEGGSPGVDPADTWVALDFETANEDNGSVCRVGMVRVRGGRVAERHLEYVRPPAPADWFDPALAPYNGGVTAEDVRDAPEWPEALKRITAFAGEDPVVAHWARMEMDVIDRACAYTSTDVPELHFCCSYVLSDAVWPTSRNHKLPTLCERVGFPLDHHNPLSDAEGSAEIVLALMRERGARTLGELYTAENVLLGRTSPGQRPLWCRRRDRPQRPDGRFARWSEHSKAEPPEPDLDADPDGPLYGAVVCLSDTRRDKIELWAEIAAVGGAIAKNVTKKVTVLVVGDHGQATSKRRKAEEYRAKGQAITIIDEAELEQILREGA</sequence>
<feature type="region of interest" description="Disordered" evidence="1">
    <location>
        <begin position="220"/>
        <end position="256"/>
    </location>
</feature>
<dbReference type="Gene3D" id="3.30.420.10">
    <property type="entry name" value="Ribonuclease H-like superfamily/Ribonuclease H"/>
    <property type="match status" value="1"/>
</dbReference>
<dbReference type="SMART" id="SM00479">
    <property type="entry name" value="EXOIII"/>
    <property type="match status" value="1"/>
</dbReference>
<dbReference type="CDD" id="cd06130">
    <property type="entry name" value="DNA_pol_III_epsilon_like"/>
    <property type="match status" value="1"/>
</dbReference>
<name>A0ABT4TFS5_9ACTN</name>
<reference evidence="3" key="1">
    <citation type="submission" date="2023-01" db="EMBL/GenBank/DDBJ databases">
        <title>Draft genome sequence of Nocardiopsis sp. LSu2-4 isolated from halophytes.</title>
        <authorList>
            <person name="Duangmal K."/>
            <person name="Chantavorakit T."/>
        </authorList>
    </citation>
    <scope>NUCLEOTIDE SEQUENCE</scope>
    <source>
        <strain evidence="3">LSu2-4</strain>
    </source>
</reference>
<dbReference type="RefSeq" id="WP_270676045.1">
    <property type="nucleotide sequence ID" value="NZ_JAQFWP010000004.1"/>
</dbReference>
<dbReference type="Pfam" id="PF00929">
    <property type="entry name" value="RNase_T"/>
    <property type="match status" value="1"/>
</dbReference>
<keyword evidence="4" id="KW-1185">Reference proteome</keyword>
<dbReference type="InterPro" id="IPR012337">
    <property type="entry name" value="RNaseH-like_sf"/>
</dbReference>
<dbReference type="InterPro" id="IPR036420">
    <property type="entry name" value="BRCT_dom_sf"/>
</dbReference>
<dbReference type="GO" id="GO:0004527">
    <property type="term" value="F:exonuclease activity"/>
    <property type="evidence" value="ECO:0007669"/>
    <property type="project" value="UniProtKB-KW"/>
</dbReference>
<organism evidence="3 4">
    <name type="scientific">Nocardiopsis suaedae</name>
    <dbReference type="NCBI Taxonomy" id="3018444"/>
    <lineage>
        <taxon>Bacteria</taxon>
        <taxon>Bacillati</taxon>
        <taxon>Actinomycetota</taxon>
        <taxon>Actinomycetes</taxon>
        <taxon>Streptosporangiales</taxon>
        <taxon>Nocardiopsidaceae</taxon>
        <taxon>Nocardiopsis</taxon>
    </lineage>
</organism>
<evidence type="ECO:0000313" key="4">
    <source>
        <dbReference type="Proteomes" id="UP001165685"/>
    </source>
</evidence>
<dbReference type="InterPro" id="IPR001357">
    <property type="entry name" value="BRCT_dom"/>
</dbReference>
<keyword evidence="3" id="KW-0378">Hydrolase</keyword>
<dbReference type="PROSITE" id="PS50172">
    <property type="entry name" value="BRCT"/>
    <property type="match status" value="1"/>
</dbReference>
<gene>
    <name evidence="3" type="ORF">O4U47_03440</name>
</gene>
<dbReference type="InterPro" id="IPR036397">
    <property type="entry name" value="RNaseH_sf"/>
</dbReference>
<feature type="region of interest" description="Disordered" evidence="1">
    <location>
        <begin position="1"/>
        <end position="25"/>
    </location>
</feature>
<keyword evidence="3" id="KW-0540">Nuclease</keyword>
<dbReference type="PANTHER" id="PTHR30231:SF42">
    <property type="entry name" value="EXONUCLEASE"/>
    <property type="match status" value="1"/>
</dbReference>
<proteinExistence type="predicted"/>
<dbReference type="SUPFAM" id="SSF53098">
    <property type="entry name" value="Ribonuclease H-like"/>
    <property type="match status" value="1"/>
</dbReference>
<dbReference type="Proteomes" id="UP001165685">
    <property type="component" value="Unassembled WGS sequence"/>
</dbReference>
<dbReference type="EMBL" id="JAQFWP010000004">
    <property type="protein sequence ID" value="MDA2803552.1"/>
    <property type="molecule type" value="Genomic_DNA"/>
</dbReference>
<evidence type="ECO:0000256" key="1">
    <source>
        <dbReference type="SAM" id="MobiDB-lite"/>
    </source>
</evidence>
<dbReference type="Gene3D" id="3.40.50.10190">
    <property type="entry name" value="BRCT domain"/>
    <property type="match status" value="1"/>
</dbReference>
<evidence type="ECO:0000259" key="2">
    <source>
        <dbReference type="PROSITE" id="PS50172"/>
    </source>
</evidence>